<dbReference type="EMBL" id="CAADFL010000008">
    <property type="protein sequence ID" value="VFK05986.1"/>
    <property type="molecule type" value="Genomic_DNA"/>
</dbReference>
<feature type="transmembrane region" description="Helical" evidence="3">
    <location>
        <begin position="68"/>
        <end position="92"/>
    </location>
</feature>
<evidence type="ECO:0000313" key="6">
    <source>
        <dbReference type="EMBL" id="VFK05986.1"/>
    </source>
</evidence>
<accession>A0A450RY91</accession>
<organism evidence="4">
    <name type="scientific">Candidatus Kentrum sp. FM</name>
    <dbReference type="NCBI Taxonomy" id="2126340"/>
    <lineage>
        <taxon>Bacteria</taxon>
        <taxon>Pseudomonadati</taxon>
        <taxon>Pseudomonadota</taxon>
        <taxon>Gammaproteobacteria</taxon>
        <taxon>Candidatus Kentrum</taxon>
    </lineage>
</organism>
<dbReference type="EMBL" id="CAADFA010000012">
    <property type="protein sequence ID" value="VFJ44525.1"/>
    <property type="molecule type" value="Genomic_DNA"/>
</dbReference>
<name>A0A450RY91_9GAMM</name>
<evidence type="ECO:0000256" key="3">
    <source>
        <dbReference type="SAM" id="Phobius"/>
    </source>
</evidence>
<feature type="region of interest" description="Disordered" evidence="2">
    <location>
        <begin position="936"/>
        <end position="963"/>
    </location>
</feature>
<sequence>MTEKTRHETDKTTTEFDGTWEVIDKLEADTRDFFLGNPPPPSSPSPDAKPAAEENNESEPEQNRLLNLFWWLLLFLSWALSTVGFYVLFSGWSVETPFGTDAFIANIQPEKLSFWIQLILAMFFAFLGAFLVGRMSRSMVRRELGPGTRLISILLLGIGLLLSGMSGFVVIWSFNNHEALLAKHQARLDRRLDAAIEDVKEYYADRFKGENGKSKKLRQEQDRQGQIESFSNKADEFQKRIDEYDSENGEFKRSLRFLRAIGSDHSQTWIRGRIEEFYGNPDHRNPMLCHLLGECGAGEPGFGRETTVLIGKMAEESVVNLHGLCEEIASNIRDLRAGEPDSKPCARINEDLKDLKEEFNAKSLSMSKQPNHDWLTGAFLSGLENRFIGPRLLDVKGQLLKFKNLLKGETQSDPKYSSDEYGWINFDDKFRSRRKPIDDHKDEDPPRFTAAFKKLKTLSNDLARLLGEEEPRPVVSPKPQRLHTVVRERFFTTIFPFANAYYVPGRYLNKENLVTDQNQIKSAKLITAIEEVNETMPFSREELVTTLADRLGRRLSPYLRVQLLGAAHCGNDCQQRIDALRMDHETFAGKLEEPSMKDLATTSARDIENRLGALTDRERDLLWGAIEKRKATANNEWFAYILAALFDVLAVVLGVFDEMRKRGPAHWHKRLFGWLKRIPAWMPECFPLSWMPDSEAKDRLEKACTERRARRKRNGWEFELHIHWETFLRFSRESFIERCDDFERKKKKRWKQILETGEGGIEARVDASIGQDLVLMATGLPGAEIKSLGKVASELSKIYQGIAEDSGKMHEAFRDEMDTLHKSLIEIGVIRDQYRNHKEEMKLMVSNLSAERTRAELEATLTKISGLKQSSEEAQKEVRRYVDQSLKSFRSLLTNIEHFDQTDFYQRLSPREREKYRTFAATLKESTNTLSNRIDEYLSASASGSSGNRDEEKEHNEGPNANV</sequence>
<gene>
    <name evidence="4" type="ORF">BECKFM1743A_GA0114220_100146</name>
    <name evidence="6" type="ORF">BECKFM1743B_GA0114221_1000812</name>
    <name evidence="5" type="ORF">BECKFM1743C_GA0114222_100128</name>
</gene>
<evidence type="ECO:0000256" key="1">
    <source>
        <dbReference type="SAM" id="Coils"/>
    </source>
</evidence>
<feature type="compositionally biased region" description="Basic and acidic residues" evidence="2">
    <location>
        <begin position="948"/>
        <end position="957"/>
    </location>
</feature>
<feature type="transmembrane region" description="Helical" evidence="3">
    <location>
        <begin position="112"/>
        <end position="132"/>
    </location>
</feature>
<keyword evidence="3" id="KW-1133">Transmembrane helix</keyword>
<feature type="transmembrane region" description="Helical" evidence="3">
    <location>
        <begin position="153"/>
        <end position="174"/>
    </location>
</feature>
<keyword evidence="1" id="KW-0175">Coiled coil</keyword>
<dbReference type="AlphaFoldDB" id="A0A450RY91"/>
<keyword evidence="3" id="KW-0812">Transmembrane</keyword>
<proteinExistence type="predicted"/>
<feature type="coiled-coil region" evidence="1">
    <location>
        <begin position="831"/>
        <end position="884"/>
    </location>
</feature>
<protein>
    <submittedName>
        <fullName evidence="4">Uncharacterized protein</fullName>
    </submittedName>
</protein>
<evidence type="ECO:0000313" key="4">
    <source>
        <dbReference type="EMBL" id="VFJ44101.1"/>
    </source>
</evidence>
<keyword evidence="3" id="KW-0472">Membrane</keyword>
<evidence type="ECO:0000313" key="5">
    <source>
        <dbReference type="EMBL" id="VFJ44525.1"/>
    </source>
</evidence>
<feature type="region of interest" description="Disordered" evidence="2">
    <location>
        <begin position="31"/>
        <end position="57"/>
    </location>
</feature>
<dbReference type="EMBL" id="CAADEZ010000014">
    <property type="protein sequence ID" value="VFJ44101.1"/>
    <property type="molecule type" value="Genomic_DNA"/>
</dbReference>
<evidence type="ECO:0000256" key="2">
    <source>
        <dbReference type="SAM" id="MobiDB-lite"/>
    </source>
</evidence>
<reference evidence="4" key="1">
    <citation type="submission" date="2019-02" db="EMBL/GenBank/DDBJ databases">
        <authorList>
            <person name="Gruber-Vodicka R. H."/>
            <person name="Seah K. B. B."/>
        </authorList>
    </citation>
    <scope>NUCLEOTIDE SEQUENCE</scope>
    <source>
        <strain evidence="4">BECK_BZ163</strain>
        <strain evidence="6">BECK_BZ164</strain>
        <strain evidence="5">BECK_BZ165</strain>
    </source>
</reference>